<dbReference type="PROSITE" id="PS50110">
    <property type="entry name" value="RESPONSE_REGULATORY"/>
    <property type="match status" value="1"/>
</dbReference>
<dbReference type="InterPro" id="IPR052893">
    <property type="entry name" value="TCS_response_regulator"/>
</dbReference>
<proteinExistence type="predicted"/>
<dbReference type="InterPro" id="IPR001789">
    <property type="entry name" value="Sig_transdc_resp-reg_receiver"/>
</dbReference>
<evidence type="ECO:0000259" key="2">
    <source>
        <dbReference type="PROSITE" id="PS50110"/>
    </source>
</evidence>
<dbReference type="CDD" id="cd17557">
    <property type="entry name" value="REC_Rcp-like"/>
    <property type="match status" value="1"/>
</dbReference>
<keyword evidence="4" id="KW-1185">Reference proteome</keyword>
<dbReference type="Pfam" id="PF00072">
    <property type="entry name" value="Response_reg"/>
    <property type="match status" value="1"/>
</dbReference>
<gene>
    <name evidence="3" type="ORF">Q9312_11580</name>
</gene>
<dbReference type="SMART" id="SM00448">
    <property type="entry name" value="REC"/>
    <property type="match status" value="1"/>
</dbReference>
<dbReference type="EMBL" id="CP133548">
    <property type="protein sequence ID" value="WMS85858.1"/>
    <property type="molecule type" value="Genomic_DNA"/>
</dbReference>
<evidence type="ECO:0000313" key="4">
    <source>
        <dbReference type="Proteomes" id="UP001239782"/>
    </source>
</evidence>
<dbReference type="RefSeq" id="WP_309201011.1">
    <property type="nucleotide sequence ID" value="NZ_CP133548.1"/>
</dbReference>
<keyword evidence="1" id="KW-0597">Phosphoprotein</keyword>
<dbReference type="PANTHER" id="PTHR44520">
    <property type="entry name" value="RESPONSE REGULATOR RCP1-RELATED"/>
    <property type="match status" value="1"/>
</dbReference>
<reference evidence="3 4" key="1">
    <citation type="submission" date="2023-08" db="EMBL/GenBank/DDBJ databases">
        <title>Pleionea litopenaei sp. nov., isolated from stomach of juvenile Litopenaeus vannamei.</title>
        <authorList>
            <person name="Rho A.M."/>
            <person name="Hwang C.Y."/>
        </authorList>
    </citation>
    <scope>NUCLEOTIDE SEQUENCE [LARGE SCALE GENOMIC DNA]</scope>
    <source>
        <strain evidence="3 4">HL-JVS1</strain>
    </source>
</reference>
<name>A0AA51RQV3_9GAMM</name>
<dbReference type="SUPFAM" id="SSF52172">
    <property type="entry name" value="CheY-like"/>
    <property type="match status" value="1"/>
</dbReference>
<dbReference type="Gene3D" id="3.40.50.2300">
    <property type="match status" value="1"/>
</dbReference>
<feature type="domain" description="Response regulatory" evidence="2">
    <location>
        <begin position="9"/>
        <end position="137"/>
    </location>
</feature>
<organism evidence="3 4">
    <name type="scientific">Pleionea litopenaei</name>
    <dbReference type="NCBI Taxonomy" id="3070815"/>
    <lineage>
        <taxon>Bacteria</taxon>
        <taxon>Pseudomonadati</taxon>
        <taxon>Pseudomonadota</taxon>
        <taxon>Gammaproteobacteria</taxon>
        <taxon>Oceanospirillales</taxon>
        <taxon>Pleioneaceae</taxon>
        <taxon>Pleionea</taxon>
    </lineage>
</organism>
<dbReference type="GO" id="GO:0000160">
    <property type="term" value="P:phosphorelay signal transduction system"/>
    <property type="evidence" value="ECO:0007669"/>
    <property type="project" value="InterPro"/>
</dbReference>
<sequence length="150" mass="17604">MQRNDNLIEIHMCDDDPDDRLLFKDAIDEANMLNRISFTRDGQDLMDYLRREGEYKDMAEHTLPDIILLDLNMPRKDGREALKEIKGDARLKHIPIVILTTSKQEEDVIKSYNLGANSYISKPVTFEKLVELVRKLSDYWFKIVKLPDHL</sequence>
<dbReference type="Proteomes" id="UP001239782">
    <property type="component" value="Chromosome"/>
</dbReference>
<evidence type="ECO:0000256" key="1">
    <source>
        <dbReference type="PROSITE-ProRule" id="PRU00169"/>
    </source>
</evidence>
<dbReference type="InterPro" id="IPR011006">
    <property type="entry name" value="CheY-like_superfamily"/>
</dbReference>
<evidence type="ECO:0000313" key="3">
    <source>
        <dbReference type="EMBL" id="WMS85858.1"/>
    </source>
</evidence>
<feature type="modified residue" description="4-aspartylphosphate" evidence="1">
    <location>
        <position position="70"/>
    </location>
</feature>
<protein>
    <submittedName>
        <fullName evidence="3">Response regulator</fullName>
    </submittedName>
</protein>
<dbReference type="PANTHER" id="PTHR44520:SF2">
    <property type="entry name" value="RESPONSE REGULATOR RCP1"/>
    <property type="match status" value="1"/>
</dbReference>
<dbReference type="KEGG" id="plei:Q9312_11580"/>
<accession>A0AA51RQV3</accession>
<dbReference type="AlphaFoldDB" id="A0AA51RQV3"/>